<dbReference type="Pfam" id="PF25594">
    <property type="entry name" value="GldB_lipo"/>
    <property type="match status" value="1"/>
</dbReference>
<protein>
    <recommendedName>
        <fullName evidence="2">Gliding motility protein GldB</fullName>
    </recommendedName>
</protein>
<name>A0AB33IQH3_9BACT</name>
<accession>A0AB33IQH3</accession>
<evidence type="ECO:0008006" key="2">
    <source>
        <dbReference type="Google" id="ProtNLM"/>
    </source>
</evidence>
<proteinExistence type="predicted"/>
<dbReference type="EMBL" id="AP035785">
    <property type="protein sequence ID" value="BFO70727.1"/>
    <property type="molecule type" value="Genomic_DNA"/>
</dbReference>
<dbReference type="InterPro" id="IPR019853">
    <property type="entry name" value="GldB-like"/>
</dbReference>
<organism evidence="1">
    <name type="scientific">Prevotella sp. GTC17253</name>
    <dbReference type="NCBI Taxonomy" id="3236793"/>
    <lineage>
        <taxon>Bacteria</taxon>
        <taxon>Pseudomonadati</taxon>
        <taxon>Bacteroidota</taxon>
        <taxon>Bacteroidia</taxon>
        <taxon>Bacteroidales</taxon>
        <taxon>Prevotellaceae</taxon>
        <taxon>Prevotella</taxon>
    </lineage>
</organism>
<gene>
    <name evidence="1" type="ORF">GTC17253_06930</name>
</gene>
<reference evidence="1" key="1">
    <citation type="submission" date="2024-07" db="EMBL/GenBank/DDBJ databases">
        <title>Complete genome sequence of Prevotella sp. YM-2024 GTC17253.</title>
        <authorList>
            <person name="Hayashi M."/>
            <person name="Muto Y."/>
            <person name="Tanaka K."/>
            <person name="Niwa H."/>
        </authorList>
    </citation>
    <scope>NUCLEOTIDE SEQUENCE</scope>
    <source>
        <strain evidence="1">GTC17253</strain>
    </source>
</reference>
<evidence type="ECO:0000313" key="1">
    <source>
        <dbReference type="EMBL" id="BFO70727.1"/>
    </source>
</evidence>
<dbReference type="AlphaFoldDB" id="A0AB33IQH3"/>
<sequence>MNTDYPIETRTLIENVLNLGDVNEPEINSRWLNYFQDSLLQDVISAVDSQYVDMTDISQLMYKTFKRLGRAIPHIPVPEIYTQIGAFNQSVVIGDGLIGISLDKYLGSDFAPYVKYYDEQQRSTMTREYIVPDCVSFYLLSYYPAPLGQNDQETLKLKAVHMGKVMWVVNKLMDNHTFQTVYVDRIEQFMKTHKKMSIRQLMELEDDKLMG</sequence>